<organism evidence="1 2">
    <name type="scientific">Channa argus</name>
    <name type="common">Northern snakehead</name>
    <name type="synonym">Ophicephalus argus</name>
    <dbReference type="NCBI Taxonomy" id="215402"/>
    <lineage>
        <taxon>Eukaryota</taxon>
        <taxon>Metazoa</taxon>
        <taxon>Chordata</taxon>
        <taxon>Craniata</taxon>
        <taxon>Vertebrata</taxon>
        <taxon>Euteleostomi</taxon>
        <taxon>Actinopterygii</taxon>
        <taxon>Neopterygii</taxon>
        <taxon>Teleostei</taxon>
        <taxon>Neoteleostei</taxon>
        <taxon>Acanthomorphata</taxon>
        <taxon>Anabantaria</taxon>
        <taxon>Anabantiformes</taxon>
        <taxon>Channoidei</taxon>
        <taxon>Channidae</taxon>
        <taxon>Channa</taxon>
    </lineage>
</organism>
<dbReference type="AlphaFoldDB" id="A0A6G1PKX5"/>
<evidence type="ECO:0000313" key="2">
    <source>
        <dbReference type="Proteomes" id="UP000503349"/>
    </source>
</evidence>
<evidence type="ECO:0000313" key="1">
    <source>
        <dbReference type="EMBL" id="KAF3690794.1"/>
    </source>
</evidence>
<dbReference type="EMBL" id="CM015717">
    <property type="protein sequence ID" value="KAF3690794.1"/>
    <property type="molecule type" value="Genomic_DNA"/>
</dbReference>
<accession>A0A6G1PKX5</accession>
<sequence length="61" mass="6928">MMDFKSGGRTRKSSEVMQLCMRTDSPSECKGSAQRCKTYMLLLFKCHLLAQTKGDMRQCSS</sequence>
<gene>
    <name evidence="1" type="ORF">EXN66_Car006468</name>
</gene>
<reference evidence="1 2" key="1">
    <citation type="submission" date="2019-02" db="EMBL/GenBank/DDBJ databases">
        <title>Opniocepnalus argus genome.</title>
        <authorList>
            <person name="Zhou C."/>
            <person name="Xiao S."/>
        </authorList>
    </citation>
    <scope>NUCLEOTIDE SEQUENCE [LARGE SCALE GENOMIC DNA]</scope>
    <source>
        <strain evidence="1">OARG1902GOOAL</strain>
        <tissue evidence="1">Muscle</tissue>
    </source>
</reference>
<proteinExistence type="predicted"/>
<name>A0A6G1PKX5_CHAAH</name>
<dbReference type="Proteomes" id="UP000503349">
    <property type="component" value="Chromosome 6"/>
</dbReference>
<keyword evidence="2" id="KW-1185">Reference proteome</keyword>
<protein>
    <submittedName>
        <fullName evidence="1">Uncharacterized protein</fullName>
    </submittedName>
</protein>
<reference evidence="2" key="2">
    <citation type="submission" date="2019-02" db="EMBL/GenBank/DDBJ databases">
        <title>Opniocepnalus argus Var Kimnra genome.</title>
        <authorList>
            <person name="Zhou C."/>
            <person name="Xiao S."/>
        </authorList>
    </citation>
    <scope>NUCLEOTIDE SEQUENCE [LARGE SCALE GENOMIC DNA]</scope>
</reference>